<dbReference type="HAMAP" id="MF_01331_B">
    <property type="entry name" value="Ribosomal_uL22_B"/>
    <property type="match status" value="1"/>
</dbReference>
<dbReference type="PROSITE" id="PS00464">
    <property type="entry name" value="RIBOSOMAL_L22"/>
    <property type="match status" value="1"/>
</dbReference>
<dbReference type="CDD" id="cd00336">
    <property type="entry name" value="Ribosomal_L22"/>
    <property type="match status" value="1"/>
</dbReference>
<protein>
    <recommendedName>
        <fullName evidence="6 7">Large ribosomal subunit protein uL22c</fullName>
    </recommendedName>
</protein>
<evidence type="ECO:0000256" key="2">
    <source>
        <dbReference type="ARBA" id="ARBA00022730"/>
    </source>
</evidence>
<dbReference type="Gene3D" id="3.90.470.10">
    <property type="entry name" value="Ribosomal protein L22/L17"/>
    <property type="match status" value="1"/>
</dbReference>
<dbReference type="InterPro" id="IPR047867">
    <property type="entry name" value="Ribosomal_uL22_bac/org-type"/>
</dbReference>
<comment type="function">
    <text evidence="7 9">This protein binds specifically to 23S rRNA.</text>
</comment>
<sequence>MKTKEKNGSIAFSRYVRISPQKIRRVLNQLKGKKAKDALYFLKFLPCKSSSIIIKVLLSAVSNLKNTLNVEKNQVIIKEVRVDEGPVLKRFCPHAQGRGFPIRKRTSHISIIVSNF</sequence>
<gene>
    <name evidence="7 10" type="primary">rpl22</name>
</gene>
<evidence type="ECO:0000256" key="3">
    <source>
        <dbReference type="ARBA" id="ARBA00022884"/>
    </source>
</evidence>
<evidence type="ECO:0000256" key="6">
    <source>
        <dbReference type="ARBA" id="ARBA00035285"/>
    </source>
</evidence>
<name>A0A1B0UL16_EUGMU</name>
<dbReference type="GO" id="GO:0006412">
    <property type="term" value="P:translation"/>
    <property type="evidence" value="ECO:0007669"/>
    <property type="project" value="UniProtKB-UniRule"/>
</dbReference>
<evidence type="ECO:0000256" key="4">
    <source>
        <dbReference type="ARBA" id="ARBA00022980"/>
    </source>
</evidence>
<dbReference type="PANTHER" id="PTHR13501">
    <property type="entry name" value="CHLOROPLAST 50S RIBOSOMAL PROTEIN L22-RELATED"/>
    <property type="match status" value="1"/>
</dbReference>
<evidence type="ECO:0000256" key="7">
    <source>
        <dbReference type="HAMAP-Rule" id="MF_01331"/>
    </source>
</evidence>
<dbReference type="NCBIfam" id="TIGR01044">
    <property type="entry name" value="rplV_bact"/>
    <property type="match status" value="1"/>
</dbReference>
<dbReference type="PANTHER" id="PTHR13501:SF8">
    <property type="entry name" value="LARGE RIBOSOMAL SUBUNIT PROTEIN UL22M"/>
    <property type="match status" value="1"/>
</dbReference>
<comment type="function">
    <text evidence="7 9">The globular domain of the protein is located near the polypeptide exit tunnel on the outside of the subunit, while an extended beta-hairpin is found that lines the wall of the exit tunnel in the center of the 70S ribosome.</text>
</comment>
<dbReference type="InterPro" id="IPR001063">
    <property type="entry name" value="Ribosomal_uL22"/>
</dbReference>
<dbReference type="InterPro" id="IPR036394">
    <property type="entry name" value="Ribosomal_uL22_sf"/>
</dbReference>
<reference evidence="10" key="1">
    <citation type="journal article" date="2016" name="J. Eukaryot. Microbiol.">
        <title>The Chloroplast Genome of Euglena mutabilis-Cluster Arrangement, Intron Analysis, and Intrageneric Trends.</title>
        <authorList>
            <person name="Dabbagh N."/>
            <person name="Preisfeld A."/>
        </authorList>
    </citation>
    <scope>NUCLEOTIDE SEQUENCE</scope>
</reference>
<dbReference type="EMBL" id="KT223519">
    <property type="protein sequence ID" value="AMD08063.1"/>
    <property type="molecule type" value="Genomic_DNA"/>
</dbReference>
<dbReference type="InterPro" id="IPR005727">
    <property type="entry name" value="Ribosomal_uL22_bac/chlpt-type"/>
</dbReference>
<dbReference type="InterPro" id="IPR018260">
    <property type="entry name" value="Ribosomal_uL22_CS"/>
</dbReference>
<comment type="similarity">
    <text evidence="1 7 8">Belongs to the universal ribosomal protein uL22 family.</text>
</comment>
<dbReference type="GO" id="GO:0003735">
    <property type="term" value="F:structural constituent of ribosome"/>
    <property type="evidence" value="ECO:0007669"/>
    <property type="project" value="InterPro"/>
</dbReference>
<dbReference type="GO" id="GO:0009507">
    <property type="term" value="C:chloroplast"/>
    <property type="evidence" value="ECO:0007669"/>
    <property type="project" value="UniProtKB-SubCell"/>
</dbReference>
<dbReference type="GO" id="GO:0022625">
    <property type="term" value="C:cytosolic large ribosomal subunit"/>
    <property type="evidence" value="ECO:0007669"/>
    <property type="project" value="TreeGrafter"/>
</dbReference>
<evidence type="ECO:0000256" key="9">
    <source>
        <dbReference type="RuleBase" id="RU004009"/>
    </source>
</evidence>
<evidence type="ECO:0000256" key="1">
    <source>
        <dbReference type="ARBA" id="ARBA00009451"/>
    </source>
</evidence>
<accession>A0A1B0UL16</accession>
<keyword evidence="10" id="KW-0934">Plastid</keyword>
<comment type="subcellular location">
    <subcellularLocation>
        <location evidence="7 9">Plastid</location>
        <location evidence="7 9">Chloroplast</location>
    </subcellularLocation>
</comment>
<evidence type="ECO:0000256" key="5">
    <source>
        <dbReference type="ARBA" id="ARBA00023274"/>
    </source>
</evidence>
<evidence type="ECO:0000256" key="8">
    <source>
        <dbReference type="RuleBase" id="RU004005"/>
    </source>
</evidence>
<keyword evidence="10" id="KW-0150">Chloroplast</keyword>
<proteinExistence type="inferred from homology"/>
<dbReference type="Pfam" id="PF00237">
    <property type="entry name" value="Ribosomal_L22"/>
    <property type="match status" value="1"/>
</dbReference>
<keyword evidence="2 7" id="KW-0699">rRNA-binding</keyword>
<geneLocation type="chloroplast" evidence="10"/>
<dbReference type="AlphaFoldDB" id="A0A1B0UL16"/>
<keyword evidence="5 7" id="KW-0687">Ribonucleoprotein</keyword>
<keyword evidence="3 7" id="KW-0694">RNA-binding</keyword>
<evidence type="ECO:0000313" key="10">
    <source>
        <dbReference type="EMBL" id="AMD08063.1"/>
    </source>
</evidence>
<dbReference type="GO" id="GO:0019843">
    <property type="term" value="F:rRNA binding"/>
    <property type="evidence" value="ECO:0007669"/>
    <property type="project" value="UniProtKB-UniRule"/>
</dbReference>
<organism evidence="10">
    <name type="scientific">Euglena mutabilis</name>
    <dbReference type="NCBI Taxonomy" id="38275"/>
    <lineage>
        <taxon>Eukaryota</taxon>
        <taxon>Discoba</taxon>
        <taxon>Euglenozoa</taxon>
        <taxon>Euglenida</taxon>
        <taxon>Spirocuta</taxon>
        <taxon>Euglenophyceae</taxon>
        <taxon>Euglenales</taxon>
        <taxon>Euglenaceae</taxon>
        <taxon>Euglena</taxon>
    </lineage>
</organism>
<comment type="subunit">
    <text evidence="7">Part of the 50S ribosomal subunit.</text>
</comment>
<dbReference type="SUPFAM" id="SSF54843">
    <property type="entry name" value="Ribosomal protein L22"/>
    <property type="match status" value="1"/>
</dbReference>
<keyword evidence="4 7" id="KW-0689">Ribosomal protein</keyword>